<dbReference type="OrthoDB" id="8954335at2759"/>
<dbReference type="GO" id="GO:0005525">
    <property type="term" value="F:GTP binding"/>
    <property type="evidence" value="ECO:0007669"/>
    <property type="project" value="InterPro"/>
</dbReference>
<dbReference type="SUPFAM" id="SSF52540">
    <property type="entry name" value="P-loop containing nucleoside triphosphate hydrolases"/>
    <property type="match status" value="1"/>
</dbReference>
<feature type="region of interest" description="Disordered" evidence="1">
    <location>
        <begin position="236"/>
        <end position="290"/>
    </location>
</feature>
<evidence type="ECO:0000313" key="3">
    <source>
        <dbReference type="EMBL" id="KIK56255.1"/>
    </source>
</evidence>
<sequence length="358" mass="41160">MASRTQSGHDLNDLNKESRSTAEGNFIMAVIGSRGSGKSSFINLLAEKGIVESSIPGIQTVDFVDDLTRRRVTLVDTPGFDEDNGVTETDVIKKITEFLITQYNTIRNLNGLVYLHSVTSRTRIGGLGASNLKWFLNLSDSNTFNNVVVLTTFWDDHSAWNVGEEREAELKSKLRQLESGGAEFMRHHKTVLSARRVLKHLVLKSELDSLTAKHEAEIAKLEEELKKLRKENGELEARRKRETTDLQKELRHTQNEKTELSKTLASEKKTRQDLETKMQQERDEHKRQEQEWTKKFREQYEAYKAVLNGLHDKFQQMLGDRWIKFERGMAQELLLVPSLVAKSFLGTYSLNMEVRKTY</sequence>
<dbReference type="AlphaFoldDB" id="A0A0D0AZT2"/>
<dbReference type="InterPro" id="IPR006073">
    <property type="entry name" value="GTP-bd"/>
</dbReference>
<proteinExistence type="predicted"/>
<keyword evidence="4" id="KW-1185">Reference proteome</keyword>
<reference evidence="3 4" key="1">
    <citation type="submission" date="2014-04" db="EMBL/GenBank/DDBJ databases">
        <title>Evolutionary Origins and Diversification of the Mycorrhizal Mutualists.</title>
        <authorList>
            <consortium name="DOE Joint Genome Institute"/>
            <consortium name="Mycorrhizal Genomics Consortium"/>
            <person name="Kohler A."/>
            <person name="Kuo A."/>
            <person name="Nagy L.G."/>
            <person name="Floudas D."/>
            <person name="Copeland A."/>
            <person name="Barry K.W."/>
            <person name="Cichocki N."/>
            <person name="Veneault-Fourrey C."/>
            <person name="LaButti K."/>
            <person name="Lindquist E.A."/>
            <person name="Lipzen A."/>
            <person name="Lundell T."/>
            <person name="Morin E."/>
            <person name="Murat C."/>
            <person name="Riley R."/>
            <person name="Ohm R."/>
            <person name="Sun H."/>
            <person name="Tunlid A."/>
            <person name="Henrissat B."/>
            <person name="Grigoriev I.V."/>
            <person name="Hibbett D.S."/>
            <person name="Martin F."/>
        </authorList>
    </citation>
    <scope>NUCLEOTIDE SEQUENCE [LARGE SCALE GENOMIC DNA]</scope>
    <source>
        <strain evidence="3 4">FD-317 M1</strain>
    </source>
</reference>
<accession>A0A0D0AZT2</accession>
<dbReference type="HOGENOM" id="CLU_018003_1_0_1"/>
<dbReference type="Proteomes" id="UP000053593">
    <property type="component" value="Unassembled WGS sequence"/>
</dbReference>
<dbReference type="EMBL" id="KN834799">
    <property type="protein sequence ID" value="KIK56255.1"/>
    <property type="molecule type" value="Genomic_DNA"/>
</dbReference>
<evidence type="ECO:0000313" key="4">
    <source>
        <dbReference type="Proteomes" id="UP000053593"/>
    </source>
</evidence>
<evidence type="ECO:0000259" key="2">
    <source>
        <dbReference type="Pfam" id="PF01926"/>
    </source>
</evidence>
<dbReference type="Gene3D" id="3.40.50.300">
    <property type="entry name" value="P-loop containing nucleotide triphosphate hydrolases"/>
    <property type="match status" value="1"/>
</dbReference>
<dbReference type="InterPro" id="IPR027417">
    <property type="entry name" value="P-loop_NTPase"/>
</dbReference>
<dbReference type="Pfam" id="PF01926">
    <property type="entry name" value="MMR_HSR1"/>
    <property type="match status" value="1"/>
</dbReference>
<feature type="domain" description="G" evidence="2">
    <location>
        <begin position="28"/>
        <end position="89"/>
    </location>
</feature>
<gene>
    <name evidence="3" type="ORF">GYMLUDRAFT_76201</name>
</gene>
<evidence type="ECO:0000256" key="1">
    <source>
        <dbReference type="SAM" id="MobiDB-lite"/>
    </source>
</evidence>
<name>A0A0D0AZT2_9AGAR</name>
<protein>
    <recommendedName>
        <fullName evidence="2">G domain-containing protein</fullName>
    </recommendedName>
</protein>
<dbReference type="CDD" id="cd00882">
    <property type="entry name" value="Ras_like_GTPase"/>
    <property type="match status" value="1"/>
</dbReference>
<organism evidence="3 4">
    <name type="scientific">Collybiopsis luxurians FD-317 M1</name>
    <dbReference type="NCBI Taxonomy" id="944289"/>
    <lineage>
        <taxon>Eukaryota</taxon>
        <taxon>Fungi</taxon>
        <taxon>Dikarya</taxon>
        <taxon>Basidiomycota</taxon>
        <taxon>Agaricomycotina</taxon>
        <taxon>Agaricomycetes</taxon>
        <taxon>Agaricomycetidae</taxon>
        <taxon>Agaricales</taxon>
        <taxon>Marasmiineae</taxon>
        <taxon>Omphalotaceae</taxon>
        <taxon>Collybiopsis</taxon>
        <taxon>Collybiopsis luxurians</taxon>
    </lineage>
</organism>